<feature type="region of interest" description="Disordered" evidence="9">
    <location>
        <begin position="1410"/>
        <end position="1437"/>
    </location>
</feature>
<dbReference type="Pfam" id="PF00270">
    <property type="entry name" value="DEAD"/>
    <property type="match status" value="1"/>
</dbReference>
<dbReference type="EMBL" id="AP014924">
    <property type="protein sequence ID" value="BAS26627.1"/>
    <property type="molecule type" value="Genomic_DNA"/>
</dbReference>
<feature type="domain" description="Helicase C-terminal" evidence="11">
    <location>
        <begin position="279"/>
        <end position="430"/>
    </location>
</feature>
<dbReference type="KEGG" id="lpil:LIP_0770"/>
<dbReference type="Pfam" id="PF23236">
    <property type="entry name" value="WHD_2nd_Lhr"/>
    <property type="match status" value="1"/>
</dbReference>
<sequence length="1651" mass="179165">MQEWFRARYGEPSPPQVQGWPVIARGEHSLLLAPTGSGKTLAAFYVFLDRLFRQAWESHGATGAPNPASPGRGRRQAPGQRAPAPRGVRLLYISPLKALDNDVHRNLEEPLEGIAALAASRGMPGDPPTRAVRTGDTPASARQAMIRRPPDILITTPESLLLILLSPRAREILKPVEAVIVDEIHQLAGGKRGVQLALTLEWLEAWTGRPIQRVGLSATQRPLERIAAFLGGDRPVRIVDAGPPAGEGALRRMDLRVEGPVESFSRLRQASGKPSIWPALEARVLELIRSHRSTLVFVQNRGQAERVTRELNQLAGEPLVRSHHGSLSREVRERVEADLKAGRLRGLVATSTLELGIDVGAVDLVVQVESPKTAAAALQRVGRAGHLLSLTSQGRILPKTPLDLLEATAVARAALEGAIEETRVPENCLDVLAQQVAAMAAAPIGTHWEEEALFRLVRRAYPYRRLTRRAFQSVLRLLSGGYSHPGLGRLKPRIEWNRVLHRIEPLPGTRLTVATQGGTIPDRGLYRAVTHDRRLVGELDEEFVFESRVGEVFVLGNTAWQIDQIGADRVIVSPAPGRVPKLPFWHGEPTGRSLEMGERVGRLLRELSERLGPAGGDAPMEPAQAHEPGPSGEGSDVAPEGQPEGVDGIHGASTDGAAAWLQRHYPVDRRAARNLVELSRKQKAATGFLPDDRRLLLEFFPDEVGDWRAVLHAPFGERINRTWLLALQAAARRAFDLKLEGVVADEGLLLRFPGLSEPPVEVAHLDLLTDLEALVRDEAAGSPLFATLFRHAAARALLVPRSTGQRRMPLWQQRLRAGDLLDAFRNEPDFPLVVESLRELWTETLDVPALRRILTELDRGERSLEVARRPAPSPMASGLVFRFLGAFMYEYDSPRAERRSELLQLSQAALREALGSEALRELLDPGVIAEVEAELQGTAPGFRARSTSQLLDLMARLGSLTPQEAAARADGPAEVFLAELERAGLARPLPHELAPAAPARAGAWVPASLLERIGATVQPGGSASGRGGEAAPPVSPGDPAALLRRELLLRDALSRGPFTAEEAAARFGWGNTETGWLQAELEALDAEGRLVRGAFRPGITRDEWCEPGVLRRIHRQSLARARREVQPVSLEALQAFVLRWQGVEQDDKGRTGEAATGAHPGDESPPQALDRPGSADTLEEAIEEALAPLQGWMLPFSLWEAAVIPARLPRRDAAPQQIRSALDGLVRSGRWLWVGGQAAGELACAFFRRDLWPALAPAWAWELLPPDDVEGAVLDALRARGALFAHELLEALPGTSSARIEAALWNLARSGRVTHDGLDALRLWEREPPGQERGALERWGEAPFAPGAGGGGTGWRSARASLRVRARRHAREVVGRQTIRHRILFSGRWSTVPHAPGTLGTVAGEPTLEASAEAPASPAPPARSGAPSRRPEGGPPAHALDAARLLLERYGIVTRDLFELSPLGRWEEVLEALLFLEGSGEVRRGLFVDGLAGLQFALPEAVEALRAGSGEATAARPASEAYRLLAALDPANLGPILRGGRAEAEPAATEPPVRRLPGVWLLLRGARPVLAVEPGPQRIMPFGAWDELGEAEHLQAVHALLAGLPRAGAGRSRLVVSTWDSEPVLEHPAAALLQRAGFERLPNRLVYSVVR</sequence>
<keyword evidence="4 12" id="KW-0347">Helicase</keyword>
<evidence type="ECO:0000313" key="12">
    <source>
        <dbReference type="EMBL" id="BAS26627.1"/>
    </source>
</evidence>
<keyword evidence="8" id="KW-0413">Isomerase</keyword>
<keyword evidence="2" id="KW-0227">DNA damage</keyword>
<keyword evidence="1" id="KW-0547">Nucleotide-binding</keyword>
<evidence type="ECO:0000259" key="10">
    <source>
        <dbReference type="PROSITE" id="PS51192"/>
    </source>
</evidence>
<dbReference type="Proteomes" id="UP000065807">
    <property type="component" value="Chromosome"/>
</dbReference>
<keyword evidence="5" id="KW-0067">ATP-binding</keyword>
<evidence type="ECO:0000256" key="8">
    <source>
        <dbReference type="ARBA" id="ARBA00023235"/>
    </source>
</evidence>
<dbReference type="PANTHER" id="PTHR47962:SF5">
    <property type="entry name" value="ATP-DEPENDENT HELICASE LHR-RELATED"/>
    <property type="match status" value="1"/>
</dbReference>
<keyword evidence="7" id="KW-0234">DNA repair</keyword>
<keyword evidence="6" id="KW-0238">DNA-binding</keyword>
<gene>
    <name evidence="12" type="ORF">LIP_0770</name>
</gene>
<dbReference type="PANTHER" id="PTHR47962">
    <property type="entry name" value="ATP-DEPENDENT HELICASE LHR-RELATED-RELATED"/>
    <property type="match status" value="1"/>
</dbReference>
<dbReference type="SMART" id="SM00490">
    <property type="entry name" value="HELICc"/>
    <property type="match status" value="1"/>
</dbReference>
<dbReference type="InterPro" id="IPR052511">
    <property type="entry name" value="ATP-dep_Helicase"/>
</dbReference>
<dbReference type="GO" id="GO:0003677">
    <property type="term" value="F:DNA binding"/>
    <property type="evidence" value="ECO:0007669"/>
    <property type="project" value="UniProtKB-KW"/>
</dbReference>
<dbReference type="Pfam" id="PF23234">
    <property type="entry name" value="WHD_4th_Lhr"/>
    <property type="match status" value="1"/>
</dbReference>
<evidence type="ECO:0000256" key="5">
    <source>
        <dbReference type="ARBA" id="ARBA00022840"/>
    </source>
</evidence>
<dbReference type="GO" id="GO:0006281">
    <property type="term" value="P:DNA repair"/>
    <property type="evidence" value="ECO:0007669"/>
    <property type="project" value="UniProtKB-KW"/>
</dbReference>
<dbReference type="GO" id="GO:0004386">
    <property type="term" value="F:helicase activity"/>
    <property type="evidence" value="ECO:0007669"/>
    <property type="project" value="UniProtKB-KW"/>
</dbReference>
<dbReference type="InterPro" id="IPR001650">
    <property type="entry name" value="Helicase_C-like"/>
</dbReference>
<protein>
    <submittedName>
        <fullName evidence="12">DEAD/DEAH box helicase</fullName>
    </submittedName>
</protein>
<dbReference type="InterPro" id="IPR055369">
    <property type="entry name" value="WH2_Lhr"/>
</dbReference>
<evidence type="ECO:0000256" key="6">
    <source>
        <dbReference type="ARBA" id="ARBA00023125"/>
    </source>
</evidence>
<reference evidence="13" key="2">
    <citation type="journal article" date="2016" name="Int. J. Syst. Evol. Microbiol.">
        <title>Complete genome sequence and cell structure of Limnochorda pilosa, a Gram-negative spore-former within the phylum Firmicutes.</title>
        <authorList>
            <person name="Watanabe M."/>
            <person name="Kojima H."/>
            <person name="Fukui M."/>
        </authorList>
    </citation>
    <scope>NUCLEOTIDE SEQUENCE [LARGE SCALE GENOMIC DNA]</scope>
    <source>
        <strain evidence="13">HC45</strain>
    </source>
</reference>
<dbReference type="STRING" id="1555112.LIP_0770"/>
<evidence type="ECO:0000313" key="13">
    <source>
        <dbReference type="Proteomes" id="UP000065807"/>
    </source>
</evidence>
<dbReference type="Pfam" id="PF23235">
    <property type="entry name" value="WHD_3rd_Lhr"/>
    <property type="match status" value="1"/>
</dbReference>
<keyword evidence="3" id="KW-0378">Hydrolase</keyword>
<feature type="region of interest" description="Disordered" evidence="9">
    <location>
        <begin position="119"/>
        <end position="141"/>
    </location>
</feature>
<evidence type="ECO:0000256" key="1">
    <source>
        <dbReference type="ARBA" id="ARBA00022741"/>
    </source>
</evidence>
<evidence type="ECO:0000256" key="3">
    <source>
        <dbReference type="ARBA" id="ARBA00022801"/>
    </source>
</evidence>
<dbReference type="SMART" id="SM00487">
    <property type="entry name" value="DEXDc"/>
    <property type="match status" value="1"/>
</dbReference>
<evidence type="ECO:0000256" key="9">
    <source>
        <dbReference type="SAM" id="MobiDB-lite"/>
    </source>
</evidence>
<feature type="region of interest" description="Disordered" evidence="9">
    <location>
        <begin position="610"/>
        <end position="652"/>
    </location>
</feature>
<dbReference type="PROSITE" id="PS51194">
    <property type="entry name" value="HELICASE_CTER"/>
    <property type="match status" value="1"/>
</dbReference>
<feature type="region of interest" description="Disordered" evidence="9">
    <location>
        <begin position="1147"/>
        <end position="1176"/>
    </location>
</feature>
<dbReference type="InterPro" id="IPR014001">
    <property type="entry name" value="Helicase_ATP-bd"/>
</dbReference>
<feature type="region of interest" description="Disordered" evidence="9">
    <location>
        <begin position="59"/>
        <end position="84"/>
    </location>
</feature>
<dbReference type="GO" id="GO:0016887">
    <property type="term" value="F:ATP hydrolysis activity"/>
    <property type="evidence" value="ECO:0007669"/>
    <property type="project" value="TreeGrafter"/>
</dbReference>
<dbReference type="InterPro" id="IPR013701">
    <property type="entry name" value="Lhr-like_DEAD/DEAH_assoc"/>
</dbReference>
<dbReference type="InterPro" id="IPR045628">
    <property type="entry name" value="Lhr_WH_dom"/>
</dbReference>
<evidence type="ECO:0000256" key="2">
    <source>
        <dbReference type="ARBA" id="ARBA00022763"/>
    </source>
</evidence>
<dbReference type="GO" id="GO:0005524">
    <property type="term" value="F:ATP binding"/>
    <property type="evidence" value="ECO:0007669"/>
    <property type="project" value="UniProtKB-KW"/>
</dbReference>
<reference evidence="13" key="1">
    <citation type="submission" date="2015-07" db="EMBL/GenBank/DDBJ databases">
        <title>Complete genome sequence and phylogenetic analysis of Limnochorda pilosa.</title>
        <authorList>
            <person name="Watanabe M."/>
            <person name="Kojima H."/>
            <person name="Fukui M."/>
        </authorList>
    </citation>
    <scope>NUCLEOTIDE SEQUENCE [LARGE SCALE GENOMIC DNA]</scope>
    <source>
        <strain evidence="13">HC45</strain>
    </source>
</reference>
<feature type="domain" description="Helicase ATP-binding" evidence="10">
    <location>
        <begin position="20"/>
        <end position="238"/>
    </location>
</feature>
<evidence type="ECO:0000259" key="11">
    <source>
        <dbReference type="PROSITE" id="PS51194"/>
    </source>
</evidence>
<dbReference type="PROSITE" id="PS51192">
    <property type="entry name" value="HELICASE_ATP_BIND_1"/>
    <property type="match status" value="1"/>
</dbReference>
<dbReference type="Pfam" id="PF08494">
    <property type="entry name" value="DEAD_assoc"/>
    <property type="match status" value="1"/>
</dbReference>
<dbReference type="InterPro" id="IPR055368">
    <property type="entry name" value="WH3_Lhr"/>
</dbReference>
<evidence type="ECO:0000256" key="4">
    <source>
        <dbReference type="ARBA" id="ARBA00022806"/>
    </source>
</evidence>
<dbReference type="InterPro" id="IPR011545">
    <property type="entry name" value="DEAD/DEAH_box_helicase_dom"/>
</dbReference>
<dbReference type="SUPFAM" id="SSF52540">
    <property type="entry name" value="P-loop containing nucleoside triphosphate hydrolases"/>
    <property type="match status" value="1"/>
</dbReference>
<proteinExistence type="predicted"/>
<dbReference type="Pfam" id="PF19306">
    <property type="entry name" value="WHD_Lhr"/>
    <property type="match status" value="1"/>
</dbReference>
<evidence type="ECO:0000256" key="7">
    <source>
        <dbReference type="ARBA" id="ARBA00023204"/>
    </source>
</evidence>
<organism evidence="12 13">
    <name type="scientific">Limnochorda pilosa</name>
    <dbReference type="NCBI Taxonomy" id="1555112"/>
    <lineage>
        <taxon>Bacteria</taxon>
        <taxon>Bacillati</taxon>
        <taxon>Bacillota</taxon>
        <taxon>Limnochordia</taxon>
        <taxon>Limnochordales</taxon>
        <taxon>Limnochordaceae</taxon>
        <taxon>Limnochorda</taxon>
    </lineage>
</organism>
<accession>A0A0K2SHW1</accession>
<name>A0A0K2SHW1_LIMPI</name>
<keyword evidence="13" id="KW-1185">Reference proteome</keyword>
<dbReference type="InterPro" id="IPR027417">
    <property type="entry name" value="P-loop_NTPase"/>
</dbReference>
<dbReference type="Pfam" id="PF00271">
    <property type="entry name" value="Helicase_C"/>
    <property type="match status" value="1"/>
</dbReference>
<dbReference type="Gene3D" id="3.40.50.300">
    <property type="entry name" value="P-loop containing nucleotide triphosphate hydrolases"/>
    <property type="match status" value="2"/>
</dbReference>
<feature type="region of interest" description="Disordered" evidence="9">
    <location>
        <begin position="1017"/>
        <end position="1037"/>
    </location>
</feature>
<feature type="compositionally biased region" description="Low complexity" evidence="9">
    <location>
        <begin position="1410"/>
        <end position="1428"/>
    </location>
</feature>
<dbReference type="InterPro" id="IPR055367">
    <property type="entry name" value="WH4_Lhr"/>
</dbReference>